<proteinExistence type="predicted"/>
<dbReference type="EMBL" id="BROD01000001">
    <property type="protein sequence ID" value="GKX67401.1"/>
    <property type="molecule type" value="Genomic_DNA"/>
</dbReference>
<evidence type="ECO:0000313" key="2">
    <source>
        <dbReference type="Proteomes" id="UP001058074"/>
    </source>
</evidence>
<keyword evidence="2" id="KW-1185">Reference proteome</keyword>
<reference evidence="1" key="1">
    <citation type="journal article" date="2025" name="Int. J. Syst. Evol. Microbiol.">
        <title>Inconstantimicrobium mannanitabidum sp. nov., a novel member of the family Clostridiaceae isolated from anoxic soil under the treatment of reductive soil disinfestation.</title>
        <authorList>
            <person name="Ueki A."/>
            <person name="Tonouchi A."/>
            <person name="Honma S."/>
            <person name="Kaku N."/>
            <person name="Ueki K."/>
        </authorList>
    </citation>
    <scope>NUCLEOTIDE SEQUENCE</scope>
    <source>
        <strain evidence="1">TW13</strain>
    </source>
</reference>
<protein>
    <submittedName>
        <fullName evidence="1">Uncharacterized protein</fullName>
    </submittedName>
</protein>
<comment type="caution">
    <text evidence="1">The sequence shown here is derived from an EMBL/GenBank/DDBJ whole genome shotgun (WGS) entry which is preliminary data.</text>
</comment>
<dbReference type="Proteomes" id="UP001058074">
    <property type="component" value="Unassembled WGS sequence"/>
</dbReference>
<gene>
    <name evidence="1" type="ORF">rsdtw13_26590</name>
</gene>
<evidence type="ECO:0000313" key="1">
    <source>
        <dbReference type="EMBL" id="GKX67401.1"/>
    </source>
</evidence>
<sequence length="148" mass="17202">MNNYNEILKDLAPCGNDCSRCASYENSKIVLLSKELKENLVNFENMADKLKDFMPMFNYYEQFLDILNHFANGSCPGCRFSDKPNCQCSINSCHKKEQVDFCFQCSKYPCTPSTYNESLTEIWKQNNDTMKKIGADNFYIAQKSKPRY</sequence>
<accession>A0ACB5RE59</accession>
<name>A0ACB5RE59_9CLOT</name>
<organism evidence="1 2">
    <name type="scientific">Inconstantimicrobium mannanitabidum</name>
    <dbReference type="NCBI Taxonomy" id="1604901"/>
    <lineage>
        <taxon>Bacteria</taxon>
        <taxon>Bacillati</taxon>
        <taxon>Bacillota</taxon>
        <taxon>Clostridia</taxon>
        <taxon>Eubacteriales</taxon>
        <taxon>Clostridiaceae</taxon>
        <taxon>Inconstantimicrobium</taxon>
    </lineage>
</organism>